<proteinExistence type="predicted"/>
<accession>A0A382FHD8</accession>
<dbReference type="AlphaFoldDB" id="A0A382FHD8"/>
<gene>
    <name evidence="1" type="ORF">METZ01_LOCUS214477</name>
</gene>
<feature type="non-terminal residue" evidence="1">
    <location>
        <position position="1"/>
    </location>
</feature>
<organism evidence="1">
    <name type="scientific">marine metagenome</name>
    <dbReference type="NCBI Taxonomy" id="408172"/>
    <lineage>
        <taxon>unclassified sequences</taxon>
        <taxon>metagenomes</taxon>
        <taxon>ecological metagenomes</taxon>
    </lineage>
</organism>
<feature type="non-terminal residue" evidence="1">
    <location>
        <position position="39"/>
    </location>
</feature>
<dbReference type="EMBL" id="UINC01049620">
    <property type="protein sequence ID" value="SVB61623.1"/>
    <property type="molecule type" value="Genomic_DNA"/>
</dbReference>
<sequence length="39" mass="4424">VTSRQNLKVKLGETELNVALYRSGRKSLALTVHPDMRIE</sequence>
<evidence type="ECO:0000313" key="1">
    <source>
        <dbReference type="EMBL" id="SVB61623.1"/>
    </source>
</evidence>
<reference evidence="1" key="1">
    <citation type="submission" date="2018-05" db="EMBL/GenBank/DDBJ databases">
        <authorList>
            <person name="Lanie J.A."/>
            <person name="Ng W.-L."/>
            <person name="Kazmierczak K.M."/>
            <person name="Andrzejewski T.M."/>
            <person name="Davidsen T.M."/>
            <person name="Wayne K.J."/>
            <person name="Tettelin H."/>
            <person name="Glass J.I."/>
            <person name="Rusch D."/>
            <person name="Podicherti R."/>
            <person name="Tsui H.-C.T."/>
            <person name="Winkler M.E."/>
        </authorList>
    </citation>
    <scope>NUCLEOTIDE SEQUENCE</scope>
</reference>
<protein>
    <submittedName>
        <fullName evidence="1">Uncharacterized protein</fullName>
    </submittedName>
</protein>
<name>A0A382FHD8_9ZZZZ</name>